<evidence type="ECO:0000256" key="18">
    <source>
        <dbReference type="PROSITE-ProRule" id="PRU10141"/>
    </source>
</evidence>
<feature type="region of interest" description="Disordered" evidence="19">
    <location>
        <begin position="908"/>
        <end position="935"/>
    </location>
</feature>
<dbReference type="GO" id="GO:0030246">
    <property type="term" value="F:carbohydrate binding"/>
    <property type="evidence" value="ECO:0007669"/>
    <property type="project" value="InterPro"/>
</dbReference>
<dbReference type="HOGENOM" id="CLU_000288_92_6_1"/>
<dbReference type="GO" id="GO:0004672">
    <property type="term" value="F:protein kinase activity"/>
    <property type="evidence" value="ECO:0007669"/>
    <property type="project" value="InterPro"/>
</dbReference>
<comment type="similarity">
    <text evidence="17">Belongs to the protein kinase superfamily.</text>
</comment>
<dbReference type="InterPro" id="IPR017441">
    <property type="entry name" value="Protein_kinase_ATP_BS"/>
</dbReference>
<keyword evidence="16" id="KW-0325">Glycoprotein</keyword>
<dbReference type="InterPro" id="IPR014718">
    <property type="entry name" value="GH-type_carb-bd"/>
</dbReference>
<dbReference type="SUPFAM" id="SSF74650">
    <property type="entry name" value="Galactose mutarotase-like"/>
    <property type="match status" value="1"/>
</dbReference>
<keyword evidence="7" id="KW-0433">Leucine-rich repeat</keyword>
<dbReference type="PANTHER" id="PTHR48010">
    <property type="entry name" value="OS05G0588300 PROTEIN"/>
    <property type="match status" value="1"/>
</dbReference>
<dbReference type="Pfam" id="PF08263">
    <property type="entry name" value="LRRNT_2"/>
    <property type="match status" value="1"/>
</dbReference>
<evidence type="ECO:0000256" key="7">
    <source>
        <dbReference type="ARBA" id="ARBA00022614"/>
    </source>
</evidence>
<evidence type="ECO:0000256" key="12">
    <source>
        <dbReference type="ARBA" id="ARBA00022840"/>
    </source>
</evidence>
<dbReference type="InterPro" id="IPR008183">
    <property type="entry name" value="Aldose_1/G6P_1-epimerase"/>
</dbReference>
<dbReference type="InParanoid" id="M4DB68"/>
<reference evidence="22" key="3">
    <citation type="submission" date="2023-03" db="UniProtKB">
        <authorList>
            <consortium name="EnsemblPlants"/>
        </authorList>
    </citation>
    <scope>IDENTIFICATION</scope>
    <source>
        <strain evidence="22">cv. Chiifu-401-42</strain>
    </source>
</reference>
<dbReference type="Gene3D" id="3.80.10.10">
    <property type="entry name" value="Ribonuclease Inhibitor"/>
    <property type="match status" value="1"/>
</dbReference>
<sequence length="935" mass="103991">MEASTDDEKRPMVDLVKDKNGTDQVLLQNPKGASVKISLHGGQVLSWKTERGDELLFTSAKANSKPPHPVRGGIPICFPQFGTRGSLEQHGFARNKMWLVENDPPALPSFDSTGKAYVDLVLKSSDEDTTRIWPHCFEFHLRVSLGLDGNLTLISRVRNINSKPFSFSIAYHTYFSISDISEVRVEGLETLDYLDNMLDKERFTEQGDALTFESEIDRVYLNSKDVVAVFDHERKRTFLIEKEGLPDVVVWNPWDKKAKALPDLGDEEYKHMLCVDGAAIEKPITLKPASDQRQRNISFVFCFLTTPMEEAWRVIFTLCLLIYVANADPIQDKRALLEFLTLMRPTRSLNWNETTSVCNTWTGVTCNKDGSRITAVRLPGVGLNGQIPPNTLSRLSSLTVLSLRSNRISGLFPGDFAELKDLAFLYLQDNDFSGQLPEDFSVWKNLTSVNLSNNDFNGTVPDSLASLKRVQSLNLANNSLSGDIPDLSGVSSLQHIDLSYNNLNGPIPSWLQRFPTSSYQGLGGFSLVQPPPDLAHQELKPRQKPKPHFLGLTKTVFLLIVIAVSVVLLAVLVFVLAVCYLRMKLSQGDGIVTDAKLQKKGGMSPEKFVSRMEDANNRLSFFEGCNYSFDLEDLLRASAEVLGKGTFGTTYKAVLEDATSVAVKRLKDVAAGKRDFEQQMEIIGGIKHENVVELKAYYYSKDEKLMVYDYFGNGSVASLLHGNRGENRVPLDWETRMSIAIGAAKGIARIHQENNGKLVHGNIKSSNIFLNSERNGCVSDLGLTAVMSALAPPISRQAGYRAPEVTDTRKSSQLSDVYSFGVVLLELLTGKSPIHTTAGDEIIHLVRWVHSVVREEWTAEVFDVELLRYTNIEEEMVEMLQIAMSCVVKAPDQRPKMSDLVRLIESVGNRQASLGPEPKPKSENEASETSTAGEI</sequence>
<keyword evidence="23" id="KW-1185">Reference proteome</keyword>
<keyword evidence="12 18" id="KW-0067">ATP-binding</keyword>
<reference evidence="22 23" key="2">
    <citation type="journal article" date="2018" name="Hortic Res">
        <title>Improved Brassica rapa reference genome by single-molecule sequencing and chromosome conformation capture technologies.</title>
        <authorList>
            <person name="Zhang L."/>
            <person name="Cai X."/>
            <person name="Wu J."/>
            <person name="Liu M."/>
            <person name="Grob S."/>
            <person name="Cheng F."/>
            <person name="Liang J."/>
            <person name="Cai C."/>
            <person name="Liu Z."/>
            <person name="Liu B."/>
            <person name="Wang F."/>
            <person name="Li S."/>
            <person name="Liu F."/>
            <person name="Li X."/>
            <person name="Cheng L."/>
            <person name="Yang W."/>
            <person name="Li M.H."/>
            <person name="Grossniklaus U."/>
            <person name="Zheng H."/>
            <person name="Wang X."/>
        </authorList>
    </citation>
    <scope>NUCLEOTIDE SEQUENCE [LARGE SCALE GENOMIC DNA]</scope>
    <source>
        <strain evidence="22 23">cv. Chiifu-401-42</strain>
    </source>
</reference>
<evidence type="ECO:0000256" key="10">
    <source>
        <dbReference type="ARBA" id="ARBA00022737"/>
    </source>
</evidence>
<protein>
    <recommendedName>
        <fullName evidence="5">glucose-6-phosphate 1-epimerase</fullName>
        <ecNumber evidence="5">5.1.3.15</ecNumber>
    </recommendedName>
</protein>
<dbReference type="InterPro" id="IPR011013">
    <property type="entry name" value="Gal_mutarotase_sf_dom"/>
</dbReference>
<evidence type="ECO:0000256" key="17">
    <source>
        <dbReference type="ARBA" id="ARBA00038349"/>
    </source>
</evidence>
<organism evidence="22 23">
    <name type="scientific">Brassica campestris</name>
    <name type="common">Field mustard</name>
    <dbReference type="NCBI Taxonomy" id="3711"/>
    <lineage>
        <taxon>Eukaryota</taxon>
        <taxon>Viridiplantae</taxon>
        <taxon>Streptophyta</taxon>
        <taxon>Embryophyta</taxon>
        <taxon>Tracheophyta</taxon>
        <taxon>Spermatophyta</taxon>
        <taxon>Magnoliopsida</taxon>
        <taxon>eudicotyledons</taxon>
        <taxon>Gunneridae</taxon>
        <taxon>Pentapetalae</taxon>
        <taxon>rosids</taxon>
        <taxon>malvids</taxon>
        <taxon>Brassicales</taxon>
        <taxon>Brassicaceae</taxon>
        <taxon>Brassiceae</taxon>
        <taxon>Brassica</taxon>
    </lineage>
</organism>
<reference evidence="22 23" key="1">
    <citation type="journal article" date="2011" name="Nat. Genet.">
        <title>The genome of the mesopolyploid crop species Brassica rapa.</title>
        <authorList>
            <consortium name="Brassica rapa Genome Sequencing Project Consortium"/>
            <person name="Wang X."/>
            <person name="Wang H."/>
            <person name="Wang J."/>
            <person name="Sun R."/>
            <person name="Wu J."/>
            <person name="Liu S."/>
            <person name="Bai Y."/>
            <person name="Mun J.H."/>
            <person name="Bancroft I."/>
            <person name="Cheng F."/>
            <person name="Huang S."/>
            <person name="Li X."/>
            <person name="Hua W."/>
            <person name="Wang J."/>
            <person name="Wang X."/>
            <person name="Freeling M."/>
            <person name="Pires J.C."/>
            <person name="Paterson A.H."/>
            <person name="Chalhoub B."/>
            <person name="Wang B."/>
            <person name="Hayward A."/>
            <person name="Sharpe A.G."/>
            <person name="Park B.S."/>
            <person name="Weisshaar B."/>
            <person name="Liu B."/>
            <person name="Li B."/>
            <person name="Liu B."/>
            <person name="Tong C."/>
            <person name="Song C."/>
            <person name="Duran C."/>
            <person name="Peng C."/>
            <person name="Geng C."/>
            <person name="Koh C."/>
            <person name="Lin C."/>
            <person name="Edwards D."/>
            <person name="Mu D."/>
            <person name="Shen D."/>
            <person name="Soumpourou E."/>
            <person name="Li F."/>
            <person name="Fraser F."/>
            <person name="Conant G."/>
            <person name="Lassalle G."/>
            <person name="King G.J."/>
            <person name="Bonnema G."/>
            <person name="Tang H."/>
            <person name="Wang H."/>
            <person name="Belcram H."/>
            <person name="Zhou H."/>
            <person name="Hirakawa H."/>
            <person name="Abe H."/>
            <person name="Guo H."/>
            <person name="Wang H."/>
            <person name="Jin H."/>
            <person name="Parkin I.A."/>
            <person name="Batley J."/>
            <person name="Kim J.S."/>
            <person name="Just J."/>
            <person name="Li J."/>
            <person name="Xu J."/>
            <person name="Deng J."/>
            <person name="Kim J.A."/>
            <person name="Li J."/>
            <person name="Yu J."/>
            <person name="Meng J."/>
            <person name="Wang J."/>
            <person name="Min J."/>
            <person name="Poulain J."/>
            <person name="Wang J."/>
            <person name="Hatakeyama K."/>
            <person name="Wu K."/>
            <person name="Wang L."/>
            <person name="Fang L."/>
            <person name="Trick M."/>
            <person name="Links M.G."/>
            <person name="Zhao M."/>
            <person name="Jin M."/>
            <person name="Ramchiary N."/>
            <person name="Drou N."/>
            <person name="Berkman P.J."/>
            <person name="Cai Q."/>
            <person name="Huang Q."/>
            <person name="Li R."/>
            <person name="Tabata S."/>
            <person name="Cheng S."/>
            <person name="Zhang S."/>
            <person name="Zhang S."/>
            <person name="Huang S."/>
            <person name="Sato S."/>
            <person name="Sun S."/>
            <person name="Kwon S.J."/>
            <person name="Choi S.R."/>
            <person name="Lee T.H."/>
            <person name="Fan W."/>
            <person name="Zhao X."/>
            <person name="Tan X."/>
            <person name="Xu X."/>
            <person name="Wang Y."/>
            <person name="Qiu Y."/>
            <person name="Yin Y."/>
            <person name="Li Y."/>
            <person name="Du Y."/>
            <person name="Liao Y."/>
            <person name="Lim Y."/>
            <person name="Narusaka Y."/>
            <person name="Wang Y."/>
            <person name="Wang Z."/>
            <person name="Li Z."/>
            <person name="Wang Z."/>
            <person name="Xiong Z."/>
            <person name="Zhang Z."/>
        </authorList>
    </citation>
    <scope>NUCLEOTIDE SEQUENCE [LARGE SCALE GENOMIC DNA]</scope>
    <source>
        <strain evidence="22 23">cv. Chiifu-401-42</strain>
    </source>
</reference>
<keyword evidence="14 20" id="KW-0472">Membrane</keyword>
<dbReference type="Gene3D" id="3.30.200.20">
    <property type="entry name" value="Phosphorylase Kinase, domain 1"/>
    <property type="match status" value="1"/>
</dbReference>
<evidence type="ECO:0000256" key="6">
    <source>
        <dbReference type="ARBA" id="ARBA00022553"/>
    </source>
</evidence>
<comment type="similarity">
    <text evidence="3">Belongs to the glucose-6-phosphate 1-epimerase family.</text>
</comment>
<comment type="similarity">
    <text evidence="4">Belongs to the RLP family.</text>
</comment>
<evidence type="ECO:0000256" key="8">
    <source>
        <dbReference type="ARBA" id="ARBA00022692"/>
    </source>
</evidence>
<evidence type="ECO:0000313" key="23">
    <source>
        <dbReference type="Proteomes" id="UP000011750"/>
    </source>
</evidence>
<dbReference type="EnsemblPlants" id="Bra013728.1">
    <property type="protein sequence ID" value="Bra013728.1-P"/>
    <property type="gene ID" value="Bra013728"/>
</dbReference>
<comment type="subcellular location">
    <subcellularLocation>
        <location evidence="2">Membrane</location>
        <topology evidence="2">Single-pass type I membrane protein</topology>
    </subcellularLocation>
</comment>
<accession>M4DB68</accession>
<name>M4DB68_BRACM</name>
<keyword evidence="13 20" id="KW-1133">Transmembrane helix</keyword>
<feature type="domain" description="Protein kinase" evidence="21">
    <location>
        <begin position="636"/>
        <end position="914"/>
    </location>
</feature>
<dbReference type="GO" id="GO:0016020">
    <property type="term" value="C:membrane"/>
    <property type="evidence" value="ECO:0007669"/>
    <property type="project" value="UniProtKB-SubCell"/>
</dbReference>
<evidence type="ECO:0000256" key="13">
    <source>
        <dbReference type="ARBA" id="ARBA00022989"/>
    </source>
</evidence>
<comment type="catalytic activity">
    <reaction evidence="1">
        <text>alpha-D-glucose 6-phosphate = beta-D-glucose 6-phosphate</text>
        <dbReference type="Rhea" id="RHEA:16249"/>
        <dbReference type="ChEBI" id="CHEBI:58225"/>
        <dbReference type="ChEBI" id="CHEBI:58247"/>
        <dbReference type="EC" id="5.1.3.15"/>
    </reaction>
</comment>
<feature type="binding site" evidence="18">
    <location>
        <position position="673"/>
    </location>
    <ligand>
        <name>ATP</name>
        <dbReference type="ChEBI" id="CHEBI:30616"/>
    </ligand>
</feature>
<dbReference type="Pfam" id="PF13855">
    <property type="entry name" value="LRR_8"/>
    <property type="match status" value="2"/>
</dbReference>
<dbReference type="STRING" id="51351.M4DB68"/>
<dbReference type="FunFam" id="3.80.10.10:FF:000431">
    <property type="entry name" value="Leucine-rich repeat receptor-like protein kinase"/>
    <property type="match status" value="1"/>
</dbReference>
<dbReference type="OMA" id="AHIHVEN"/>
<keyword evidence="10" id="KW-0677">Repeat</keyword>
<dbReference type="GO" id="GO:0005975">
    <property type="term" value="P:carbohydrate metabolic process"/>
    <property type="evidence" value="ECO:0007669"/>
    <property type="project" value="InterPro"/>
</dbReference>
<keyword evidence="9" id="KW-0732">Signal</keyword>
<dbReference type="Gramene" id="Bra013728.1">
    <property type="protein sequence ID" value="Bra013728.1-P"/>
    <property type="gene ID" value="Bra013728"/>
</dbReference>
<dbReference type="CDD" id="cd09020">
    <property type="entry name" value="D-hex-6-P-epi_like"/>
    <property type="match status" value="1"/>
</dbReference>
<evidence type="ECO:0000256" key="5">
    <source>
        <dbReference type="ARBA" id="ARBA00012083"/>
    </source>
</evidence>
<dbReference type="InterPro" id="IPR000719">
    <property type="entry name" value="Prot_kinase_dom"/>
</dbReference>
<dbReference type="PROSITE" id="PS50011">
    <property type="entry name" value="PROTEIN_KINASE_DOM"/>
    <property type="match status" value="1"/>
</dbReference>
<evidence type="ECO:0000256" key="11">
    <source>
        <dbReference type="ARBA" id="ARBA00022741"/>
    </source>
</evidence>
<evidence type="ECO:0000256" key="16">
    <source>
        <dbReference type="ARBA" id="ARBA00023180"/>
    </source>
</evidence>
<dbReference type="InterPro" id="IPR050994">
    <property type="entry name" value="At_inactive_RLKs"/>
</dbReference>
<evidence type="ECO:0000256" key="20">
    <source>
        <dbReference type="SAM" id="Phobius"/>
    </source>
</evidence>
<evidence type="ECO:0000313" key="22">
    <source>
        <dbReference type="EnsemblPlants" id="Bra013728.1-P"/>
    </source>
</evidence>
<evidence type="ECO:0000256" key="1">
    <source>
        <dbReference type="ARBA" id="ARBA00001096"/>
    </source>
</evidence>
<dbReference type="Gene3D" id="1.10.510.10">
    <property type="entry name" value="Transferase(Phosphotransferase) domain 1"/>
    <property type="match status" value="1"/>
</dbReference>
<dbReference type="InterPro" id="IPR011009">
    <property type="entry name" value="Kinase-like_dom_sf"/>
</dbReference>
<dbReference type="InterPro" id="IPR025532">
    <property type="entry name" value="G6P_1-epimerase"/>
</dbReference>
<dbReference type="FunFam" id="3.80.10.10:FF:000041">
    <property type="entry name" value="LRR receptor-like serine/threonine-protein kinase ERECTA"/>
    <property type="match status" value="1"/>
</dbReference>
<dbReference type="Pfam" id="PF01263">
    <property type="entry name" value="Aldose_epim"/>
    <property type="match status" value="1"/>
</dbReference>
<evidence type="ECO:0000256" key="15">
    <source>
        <dbReference type="ARBA" id="ARBA00023170"/>
    </source>
</evidence>
<evidence type="ECO:0000259" key="21">
    <source>
        <dbReference type="PROSITE" id="PS50011"/>
    </source>
</evidence>
<dbReference type="SUPFAM" id="SSF56112">
    <property type="entry name" value="Protein kinase-like (PK-like)"/>
    <property type="match status" value="1"/>
</dbReference>
<dbReference type="eggNOG" id="KOG1594">
    <property type="taxonomic scope" value="Eukaryota"/>
</dbReference>
<evidence type="ECO:0000256" key="14">
    <source>
        <dbReference type="ARBA" id="ARBA00023136"/>
    </source>
</evidence>
<evidence type="ECO:0000256" key="9">
    <source>
        <dbReference type="ARBA" id="ARBA00022729"/>
    </source>
</evidence>
<evidence type="ECO:0000256" key="4">
    <source>
        <dbReference type="ARBA" id="ARBA00009592"/>
    </source>
</evidence>
<dbReference type="SUPFAM" id="SSF52058">
    <property type="entry name" value="L domain-like"/>
    <property type="match status" value="1"/>
</dbReference>
<evidence type="ECO:0000256" key="2">
    <source>
        <dbReference type="ARBA" id="ARBA00004479"/>
    </source>
</evidence>
<dbReference type="Pfam" id="PF07714">
    <property type="entry name" value="PK_Tyr_Ser-Thr"/>
    <property type="match status" value="1"/>
</dbReference>
<dbReference type="PROSITE" id="PS00107">
    <property type="entry name" value="PROTEIN_KINASE_ATP"/>
    <property type="match status" value="1"/>
</dbReference>
<dbReference type="InterPro" id="IPR032675">
    <property type="entry name" value="LRR_dom_sf"/>
</dbReference>
<dbReference type="AlphaFoldDB" id="M4DB68"/>
<dbReference type="FunCoup" id="M4DB68">
    <property type="interactions" value="1476"/>
</dbReference>
<dbReference type="InterPro" id="IPR013210">
    <property type="entry name" value="LRR_N_plant-typ"/>
</dbReference>
<dbReference type="GO" id="GO:0047938">
    <property type="term" value="F:glucose-6-phosphate 1-epimerase activity"/>
    <property type="evidence" value="ECO:0007669"/>
    <property type="project" value="UniProtKB-EC"/>
</dbReference>
<dbReference type="PANTHER" id="PTHR48010:SF6">
    <property type="entry name" value="OS01G0223600 PROTEIN"/>
    <property type="match status" value="1"/>
</dbReference>
<dbReference type="InterPro" id="IPR001245">
    <property type="entry name" value="Ser-Thr/Tyr_kinase_cat_dom"/>
</dbReference>
<keyword evidence="11 18" id="KW-0547">Nucleotide-binding</keyword>
<dbReference type="Gene3D" id="2.70.98.10">
    <property type="match status" value="1"/>
</dbReference>
<feature type="transmembrane region" description="Helical" evidence="20">
    <location>
        <begin position="556"/>
        <end position="581"/>
    </location>
</feature>
<dbReference type="Proteomes" id="UP000011750">
    <property type="component" value="Chromosome A01"/>
</dbReference>
<dbReference type="FunFam" id="3.30.200.20:FF:000307">
    <property type="entry name" value="pollen receptor-like kinase 1"/>
    <property type="match status" value="1"/>
</dbReference>
<keyword evidence="6" id="KW-0597">Phosphoprotein</keyword>
<evidence type="ECO:0000256" key="3">
    <source>
        <dbReference type="ARBA" id="ARBA00005866"/>
    </source>
</evidence>
<dbReference type="GO" id="GO:0005524">
    <property type="term" value="F:ATP binding"/>
    <property type="evidence" value="ECO:0007669"/>
    <property type="project" value="UniProtKB-UniRule"/>
</dbReference>
<dbReference type="InterPro" id="IPR001611">
    <property type="entry name" value="Leu-rich_rpt"/>
</dbReference>
<keyword evidence="15" id="KW-0675">Receptor</keyword>
<dbReference type="FunFam" id="1.10.510.10:FF:000095">
    <property type="entry name" value="protein STRUBBELIG-RECEPTOR FAMILY 8"/>
    <property type="match status" value="1"/>
</dbReference>
<keyword evidence="8 20" id="KW-0812">Transmembrane</keyword>
<dbReference type="EC" id="5.1.3.15" evidence="5"/>
<evidence type="ECO:0000256" key="19">
    <source>
        <dbReference type="SAM" id="MobiDB-lite"/>
    </source>
</evidence>
<proteinExistence type="inferred from homology"/>